<feature type="region of interest" description="Disordered" evidence="1">
    <location>
        <begin position="84"/>
        <end position="286"/>
    </location>
</feature>
<keyword evidence="3" id="KW-1185">Reference proteome</keyword>
<dbReference type="OrthoDB" id="10635046at2759"/>
<feature type="compositionally biased region" description="Basic and acidic residues" evidence="1">
    <location>
        <begin position="137"/>
        <end position="146"/>
    </location>
</feature>
<proteinExistence type="predicted"/>
<reference evidence="2 3" key="1">
    <citation type="submission" date="2009-11" db="EMBL/GenBank/DDBJ databases">
        <title>Annotation of Allomyces macrogynus ATCC 38327.</title>
        <authorList>
            <consortium name="The Broad Institute Genome Sequencing Platform"/>
            <person name="Russ C."/>
            <person name="Cuomo C."/>
            <person name="Burger G."/>
            <person name="Gray M.W."/>
            <person name="Holland P.W.H."/>
            <person name="King N."/>
            <person name="Lang F.B.F."/>
            <person name="Roger A.J."/>
            <person name="Ruiz-Trillo I."/>
            <person name="Young S.K."/>
            <person name="Zeng Q."/>
            <person name="Gargeya S."/>
            <person name="Fitzgerald M."/>
            <person name="Haas B."/>
            <person name="Abouelleil A."/>
            <person name="Alvarado L."/>
            <person name="Arachchi H.M."/>
            <person name="Berlin A."/>
            <person name="Chapman S.B."/>
            <person name="Gearin G."/>
            <person name="Goldberg J."/>
            <person name="Griggs A."/>
            <person name="Gujja S."/>
            <person name="Hansen M."/>
            <person name="Heiman D."/>
            <person name="Howarth C."/>
            <person name="Larimer J."/>
            <person name="Lui A."/>
            <person name="MacDonald P.J.P."/>
            <person name="McCowen C."/>
            <person name="Montmayeur A."/>
            <person name="Murphy C."/>
            <person name="Neiman D."/>
            <person name="Pearson M."/>
            <person name="Priest M."/>
            <person name="Roberts A."/>
            <person name="Saif S."/>
            <person name="Shea T."/>
            <person name="Sisk P."/>
            <person name="Stolte C."/>
            <person name="Sykes S."/>
            <person name="Wortman J."/>
            <person name="Nusbaum C."/>
            <person name="Birren B."/>
        </authorList>
    </citation>
    <scope>NUCLEOTIDE SEQUENCE [LARGE SCALE GENOMIC DNA]</scope>
    <source>
        <strain evidence="2 3">ATCC 38327</strain>
    </source>
</reference>
<feature type="region of interest" description="Disordered" evidence="1">
    <location>
        <begin position="1"/>
        <end position="32"/>
    </location>
</feature>
<evidence type="ECO:0000313" key="3">
    <source>
        <dbReference type="Proteomes" id="UP000054350"/>
    </source>
</evidence>
<protein>
    <submittedName>
        <fullName evidence="2">Uncharacterized protein</fullName>
    </submittedName>
</protein>
<organism evidence="2 3">
    <name type="scientific">Allomyces macrogynus (strain ATCC 38327)</name>
    <name type="common">Allomyces javanicus var. macrogynus</name>
    <dbReference type="NCBI Taxonomy" id="578462"/>
    <lineage>
        <taxon>Eukaryota</taxon>
        <taxon>Fungi</taxon>
        <taxon>Fungi incertae sedis</taxon>
        <taxon>Blastocladiomycota</taxon>
        <taxon>Blastocladiomycetes</taxon>
        <taxon>Blastocladiales</taxon>
        <taxon>Blastocladiaceae</taxon>
        <taxon>Allomyces</taxon>
    </lineage>
</organism>
<feature type="compositionally biased region" description="Pro residues" evidence="1">
    <location>
        <begin position="185"/>
        <end position="207"/>
    </location>
</feature>
<dbReference type="GO" id="GO:0030041">
    <property type="term" value="P:actin filament polymerization"/>
    <property type="evidence" value="ECO:0007669"/>
    <property type="project" value="TreeGrafter"/>
</dbReference>
<reference evidence="3" key="2">
    <citation type="submission" date="2009-11" db="EMBL/GenBank/DDBJ databases">
        <title>The Genome Sequence of Allomyces macrogynus strain ATCC 38327.</title>
        <authorList>
            <consortium name="The Broad Institute Genome Sequencing Platform"/>
            <person name="Russ C."/>
            <person name="Cuomo C."/>
            <person name="Shea T."/>
            <person name="Young S.K."/>
            <person name="Zeng Q."/>
            <person name="Koehrsen M."/>
            <person name="Haas B."/>
            <person name="Borodovsky M."/>
            <person name="Guigo R."/>
            <person name="Alvarado L."/>
            <person name="Berlin A."/>
            <person name="Borenstein D."/>
            <person name="Chen Z."/>
            <person name="Engels R."/>
            <person name="Freedman E."/>
            <person name="Gellesch M."/>
            <person name="Goldberg J."/>
            <person name="Griggs A."/>
            <person name="Gujja S."/>
            <person name="Heiman D."/>
            <person name="Hepburn T."/>
            <person name="Howarth C."/>
            <person name="Jen D."/>
            <person name="Larson L."/>
            <person name="Lewis B."/>
            <person name="Mehta T."/>
            <person name="Park D."/>
            <person name="Pearson M."/>
            <person name="Roberts A."/>
            <person name="Saif S."/>
            <person name="Shenoy N."/>
            <person name="Sisk P."/>
            <person name="Stolte C."/>
            <person name="Sykes S."/>
            <person name="Walk T."/>
            <person name="White J."/>
            <person name="Yandava C."/>
            <person name="Burger G."/>
            <person name="Gray M.W."/>
            <person name="Holland P.W.H."/>
            <person name="King N."/>
            <person name="Lang F.B.F."/>
            <person name="Roger A.J."/>
            <person name="Ruiz-Trillo I."/>
            <person name="Lander E."/>
            <person name="Nusbaum C."/>
        </authorList>
    </citation>
    <scope>NUCLEOTIDE SEQUENCE [LARGE SCALE GENOMIC DNA]</scope>
    <source>
        <strain evidence="3">ATCC 38327</strain>
    </source>
</reference>
<name>A0A0L0TCU9_ALLM3</name>
<sequence length="428" mass="45544">MTSNSPSPSPPPPPALNIDAHDAAGDPPPPWVRAVRDVARSSVFPNSANDSDDLLARDVLAVLAPNRDTDDELAKLERLEARVRAFGHGASRRRRFALLRGSQSPPVSDSEIGFDEDQAETRGPPRPPSIKRARMRPNQDEDHGHGSSDVVPSFSTAARTTTAPMPLVPPPASSTGHGLVTRAPNAPPSQPPPPTPPTPQPPSPPRPAASALAHTVAPNRSRSITTHAISTRAPWTAPRPPPSRPPPPPPPPPPAAPAPPPLGTVRSTVTPPPAASPTPPPPPTRRRAIANLSLLQLPLPRARARHVVVFAAHGAGTTAGRYAARVTVLDPREWGDAGALALKVREIADAEAREVWPDEGGQFDDGAGLVPEALYDEPGTDEEAEDQRLVRVMNPWMLQSVVANLGREGAYTEWRYGDVEEVKWKKSG</sequence>
<dbReference type="PRINTS" id="PR01217">
    <property type="entry name" value="PRICHEXTENSN"/>
</dbReference>
<dbReference type="GO" id="GO:0005884">
    <property type="term" value="C:actin filament"/>
    <property type="evidence" value="ECO:0007669"/>
    <property type="project" value="TreeGrafter"/>
</dbReference>
<evidence type="ECO:0000256" key="1">
    <source>
        <dbReference type="SAM" id="MobiDB-lite"/>
    </source>
</evidence>
<gene>
    <name evidence="2" type="ORF">AMAG_17003</name>
</gene>
<feature type="compositionally biased region" description="Pro residues" evidence="1">
    <location>
        <begin position="237"/>
        <end position="262"/>
    </location>
</feature>
<dbReference type="STRING" id="578462.A0A0L0TCU9"/>
<dbReference type="VEuPathDB" id="FungiDB:AMAG_17003"/>
<feature type="compositionally biased region" description="Pro residues" evidence="1">
    <location>
        <begin position="270"/>
        <end position="283"/>
    </location>
</feature>
<dbReference type="PANTHER" id="PTHR45691:SF6">
    <property type="entry name" value="PROTEIN DIAPHANOUS"/>
    <property type="match status" value="1"/>
</dbReference>
<dbReference type="PANTHER" id="PTHR45691">
    <property type="entry name" value="PROTEIN DIAPHANOUS"/>
    <property type="match status" value="1"/>
</dbReference>
<dbReference type="EMBL" id="GG745381">
    <property type="protein sequence ID" value="KNE72562.1"/>
    <property type="molecule type" value="Genomic_DNA"/>
</dbReference>
<dbReference type="InterPro" id="IPR051412">
    <property type="entry name" value="Formin_Homology_Diaphanous_sf"/>
</dbReference>
<dbReference type="AlphaFoldDB" id="A0A0L0TCU9"/>
<feature type="compositionally biased region" description="Polar residues" evidence="1">
    <location>
        <begin position="218"/>
        <end position="229"/>
    </location>
</feature>
<evidence type="ECO:0000313" key="2">
    <source>
        <dbReference type="EMBL" id="KNE72562.1"/>
    </source>
</evidence>
<feature type="compositionally biased region" description="Polar residues" evidence="1">
    <location>
        <begin position="153"/>
        <end position="163"/>
    </location>
</feature>
<dbReference type="Proteomes" id="UP000054350">
    <property type="component" value="Unassembled WGS sequence"/>
</dbReference>
<accession>A0A0L0TCU9</accession>
<dbReference type="OMA" id="ISTRAPW"/>